<sequence length="479" mass="54167">MNTKFYMAGSPAGAGKTFATVKMSGELAAKGHKILIAQNTKNLMKQTRDDLLRHPDKPRVKLIYAKSSRKSVMPEIEEFMRSLVPDEGQVLIISHVALKRLNGAFRKFWDLIVDEIPSGFEHMPTKIAKSHAIITDHLDVTYEIKPGIAVVRPGNAAAIQTMIDNETDDQVLATFNKLLRAITDPDRIVLVDSEKYEDLITNPSTQGHVDFYAVLNDTFVKGFKSVTMMGANAHETSLFVMWEKLMDVTWEEHPVITKSLLYTTHTNGSRLTISYLFDRPWSGRFADTDLDDGTVMESVVAFAEAYFDGRSYLWHANEDHDSSLMRSTLKLPAMAHGLDRAEYRRVHNVVLLSALNYYPQVYKFLAKLRIDNDTAQAMISYQTEYQAMMRCSLRDDKAVAPVTVMVMSRGSAEWLQSKFPGSKIEKLETGISEPRKVGAPEKEKKLSDADNAYNWRQREKVRKAAAKGEVYVPIFRVAK</sequence>
<dbReference type="OrthoDB" id="6626154at2"/>
<dbReference type="STRING" id="366602.Caul_3506"/>
<dbReference type="EMBL" id="CP000927">
    <property type="protein sequence ID" value="ABZ72633.1"/>
    <property type="molecule type" value="Genomic_DNA"/>
</dbReference>
<dbReference type="HOGENOM" id="CLU_569495_0_0_5"/>
<dbReference type="SUPFAM" id="SSF52540">
    <property type="entry name" value="P-loop containing nucleoside triphosphate hydrolases"/>
    <property type="match status" value="1"/>
</dbReference>
<dbReference type="InterPro" id="IPR027417">
    <property type="entry name" value="P-loop_NTPase"/>
</dbReference>
<gene>
    <name evidence="1" type="ordered locus">Caul_3506</name>
</gene>
<evidence type="ECO:0000313" key="1">
    <source>
        <dbReference type="EMBL" id="ABZ72633.1"/>
    </source>
</evidence>
<organism evidence="1">
    <name type="scientific">Caulobacter sp. (strain K31)</name>
    <dbReference type="NCBI Taxonomy" id="366602"/>
    <lineage>
        <taxon>Bacteria</taxon>
        <taxon>Pseudomonadati</taxon>
        <taxon>Pseudomonadota</taxon>
        <taxon>Alphaproteobacteria</taxon>
        <taxon>Caulobacterales</taxon>
        <taxon>Caulobacteraceae</taxon>
        <taxon>Caulobacter</taxon>
    </lineage>
</organism>
<dbReference type="KEGG" id="cak:Caul_3506"/>
<proteinExistence type="predicted"/>
<dbReference type="AlphaFoldDB" id="B0T652"/>
<accession>B0T652</accession>
<name>B0T652_CAUSK</name>
<reference evidence="1" key="1">
    <citation type="submission" date="2008-01" db="EMBL/GenBank/DDBJ databases">
        <title>Complete sequence of chromosome of Caulobacter sp. K31.</title>
        <authorList>
            <consortium name="US DOE Joint Genome Institute"/>
            <person name="Copeland A."/>
            <person name="Lucas S."/>
            <person name="Lapidus A."/>
            <person name="Barry K."/>
            <person name="Glavina del Rio T."/>
            <person name="Dalin E."/>
            <person name="Tice H."/>
            <person name="Pitluck S."/>
            <person name="Bruce D."/>
            <person name="Goodwin L."/>
            <person name="Thompson L.S."/>
            <person name="Brettin T."/>
            <person name="Detter J.C."/>
            <person name="Han C."/>
            <person name="Schmutz J."/>
            <person name="Larimer F."/>
            <person name="Land M."/>
            <person name="Hauser L."/>
            <person name="Kyrpides N."/>
            <person name="Kim E."/>
            <person name="Stephens C."/>
            <person name="Richardson P."/>
        </authorList>
    </citation>
    <scope>NUCLEOTIDE SEQUENCE [LARGE SCALE GENOMIC DNA]</scope>
    <source>
        <strain evidence="1">K31</strain>
    </source>
</reference>
<protein>
    <submittedName>
        <fullName evidence="1">Uncharacterized protein</fullName>
    </submittedName>
</protein>
<dbReference type="eggNOG" id="COG1061">
    <property type="taxonomic scope" value="Bacteria"/>
</dbReference>
<dbReference type="Gene3D" id="3.40.50.300">
    <property type="entry name" value="P-loop containing nucleotide triphosphate hydrolases"/>
    <property type="match status" value="1"/>
</dbReference>